<keyword evidence="3 5" id="KW-1133">Transmembrane helix</keyword>
<dbReference type="InterPro" id="IPR002645">
    <property type="entry name" value="STAS_dom"/>
</dbReference>
<feature type="transmembrane region" description="Helical" evidence="5">
    <location>
        <begin position="324"/>
        <end position="342"/>
    </location>
</feature>
<comment type="subcellular location">
    <subcellularLocation>
        <location evidence="1">Membrane</location>
        <topology evidence="1">Multi-pass membrane protein</topology>
    </subcellularLocation>
</comment>
<feature type="domain" description="STAS" evidence="6">
    <location>
        <begin position="651"/>
        <end position="721"/>
    </location>
</feature>
<dbReference type="AlphaFoldDB" id="A0A914MWI4"/>
<feature type="transmembrane region" description="Helical" evidence="5">
    <location>
        <begin position="399"/>
        <end position="419"/>
    </location>
</feature>
<dbReference type="InterPro" id="IPR036513">
    <property type="entry name" value="STAS_dom_sf"/>
</dbReference>
<evidence type="ECO:0000256" key="3">
    <source>
        <dbReference type="ARBA" id="ARBA00022989"/>
    </source>
</evidence>
<keyword evidence="7" id="KW-1185">Reference proteome</keyword>
<dbReference type="CDD" id="cd07042">
    <property type="entry name" value="STAS_SulP_like_sulfate_transporter"/>
    <property type="match status" value="1"/>
</dbReference>
<dbReference type="InterPro" id="IPR001902">
    <property type="entry name" value="SLC26A/SulP_fam"/>
</dbReference>
<feature type="transmembrane region" description="Helical" evidence="5">
    <location>
        <begin position="50"/>
        <end position="72"/>
    </location>
</feature>
<dbReference type="Gene3D" id="3.30.750.24">
    <property type="entry name" value="STAS domain"/>
    <property type="match status" value="1"/>
</dbReference>
<evidence type="ECO:0000256" key="1">
    <source>
        <dbReference type="ARBA" id="ARBA00004141"/>
    </source>
</evidence>
<feature type="transmembrane region" description="Helical" evidence="5">
    <location>
        <begin position="239"/>
        <end position="259"/>
    </location>
</feature>
<organism evidence="7 8">
    <name type="scientific">Meloidogyne incognita</name>
    <name type="common">Southern root-knot nematode worm</name>
    <name type="synonym">Oxyuris incognita</name>
    <dbReference type="NCBI Taxonomy" id="6306"/>
    <lineage>
        <taxon>Eukaryota</taxon>
        <taxon>Metazoa</taxon>
        <taxon>Ecdysozoa</taxon>
        <taxon>Nematoda</taxon>
        <taxon>Chromadorea</taxon>
        <taxon>Rhabditida</taxon>
        <taxon>Tylenchina</taxon>
        <taxon>Tylenchomorpha</taxon>
        <taxon>Tylenchoidea</taxon>
        <taxon>Meloidogynidae</taxon>
        <taxon>Meloidogyninae</taxon>
        <taxon>Meloidogyne</taxon>
        <taxon>Meloidogyne incognita group</taxon>
    </lineage>
</organism>
<dbReference type="InterPro" id="IPR011547">
    <property type="entry name" value="SLC26A/SulP_dom"/>
</dbReference>
<proteinExistence type="predicted"/>
<keyword evidence="4 5" id="KW-0472">Membrane</keyword>
<protein>
    <submittedName>
        <fullName evidence="8">STAS domain-containing protein</fullName>
    </submittedName>
</protein>
<reference evidence="8" key="1">
    <citation type="submission" date="2022-11" db="UniProtKB">
        <authorList>
            <consortium name="WormBaseParasite"/>
        </authorList>
    </citation>
    <scope>IDENTIFICATION</scope>
</reference>
<dbReference type="PANTHER" id="PTHR11814">
    <property type="entry name" value="SULFATE TRANSPORTER"/>
    <property type="match status" value="1"/>
</dbReference>
<dbReference type="Pfam" id="PF00916">
    <property type="entry name" value="Sulfate_transp"/>
    <property type="match status" value="1"/>
</dbReference>
<dbReference type="SUPFAM" id="SSF52091">
    <property type="entry name" value="SpoIIaa-like"/>
    <property type="match status" value="1"/>
</dbReference>
<feature type="transmembrane region" description="Helical" evidence="5">
    <location>
        <begin position="473"/>
        <end position="492"/>
    </location>
</feature>
<feature type="transmembrane region" description="Helical" evidence="5">
    <location>
        <begin position="528"/>
        <end position="549"/>
    </location>
</feature>
<evidence type="ECO:0000313" key="8">
    <source>
        <dbReference type="WBParaSite" id="Minc3s02946g32169"/>
    </source>
</evidence>
<feature type="transmembrane region" description="Helical" evidence="5">
    <location>
        <begin position="439"/>
        <end position="461"/>
    </location>
</feature>
<evidence type="ECO:0000259" key="6">
    <source>
        <dbReference type="PROSITE" id="PS50801"/>
    </source>
</evidence>
<name>A0A914MWI4_MELIC</name>
<dbReference type="Pfam" id="PF01740">
    <property type="entry name" value="STAS"/>
    <property type="match status" value="1"/>
</dbReference>
<dbReference type="WBParaSite" id="Minc3s02946g32169">
    <property type="protein sequence ID" value="Minc3s02946g32169"/>
    <property type="gene ID" value="Minc3s02946g32169"/>
</dbReference>
<feature type="transmembrane region" description="Helical" evidence="5">
    <location>
        <begin position="271"/>
        <end position="293"/>
    </location>
</feature>
<sequence length="743" mass="84160">MQFFEIFTNHRRHKHKLLTIKHNHLNPKRFLNKFIPVTEWLAKYKWRHSFFVDLCAGLTAAVFSIPTGIAHAGICGVAPVYGLYTVIFPTFFYMLFGHSRHNSLGAFAILSLITRAAIEKVDQILINDRNGGASHVYDYSTISPLPTSDDNETIRIMNSTFFDGEDQLLIDESTLNTSSIIAELNISSSDENIIDNNNHNNPLLSDPIQLSVPKLLQNNTNITVGEIGKRLSEIKPIHIATLILFLGGIFQVIMGIFRLDFLSCYFSEQVMTGFVLGGCVHVFFSQLGDLLGIQHLLPPRSGRGYLYNRVFDIIDHLKFTNIQTMIISICSIFFLLFTQQIFEPWLADAFEFPIPYELLLVIIGITATNFGDLSNRHNITVVGNIPTNFPTPSIPHFELIPFVFIDAISIAVTAVAIHLTVIRIVENKYHYVINSCQELYSLGFSGICSSIFPVFPITSIFARTLIGDADVNITQMTTFFSTLSLLTVILYIGPALEYLPKCILASIIIVSACTSLNKFGELRQLWPLFKIDFAIFIVSFLLTVCYDMAEGLTLSALFSAFTIVFRDQWPKWHFLTHDEELNEYKEAERKQQFLQHQIAAGGHAFIIRYDAPLIFTSVLIQSAKKRKIQLNLCRTYSATEKLVLANYENTLIIDCSGFPYVDFLGLQTLKKVYKDFSAQNVVVKFAAPKAQLLRMFCESDFYLTVPRENVFKTVKQAVSSCVYNDESRMDDEEIFSIESLNNM</sequence>
<dbReference type="GO" id="GO:0016020">
    <property type="term" value="C:membrane"/>
    <property type="evidence" value="ECO:0007669"/>
    <property type="project" value="UniProtKB-SubCell"/>
</dbReference>
<evidence type="ECO:0000256" key="4">
    <source>
        <dbReference type="ARBA" id="ARBA00023136"/>
    </source>
</evidence>
<evidence type="ECO:0000256" key="5">
    <source>
        <dbReference type="SAM" id="Phobius"/>
    </source>
</evidence>
<evidence type="ECO:0000256" key="2">
    <source>
        <dbReference type="ARBA" id="ARBA00022692"/>
    </source>
</evidence>
<dbReference type="Proteomes" id="UP000887563">
    <property type="component" value="Unplaced"/>
</dbReference>
<feature type="transmembrane region" description="Helical" evidence="5">
    <location>
        <begin position="78"/>
        <end position="96"/>
    </location>
</feature>
<evidence type="ECO:0000313" key="7">
    <source>
        <dbReference type="Proteomes" id="UP000887563"/>
    </source>
</evidence>
<dbReference type="PROSITE" id="PS50801">
    <property type="entry name" value="STAS"/>
    <property type="match status" value="1"/>
</dbReference>
<keyword evidence="2 5" id="KW-0812">Transmembrane</keyword>
<accession>A0A914MWI4</accession>
<dbReference type="GO" id="GO:0055085">
    <property type="term" value="P:transmembrane transport"/>
    <property type="evidence" value="ECO:0007669"/>
    <property type="project" value="InterPro"/>
</dbReference>